<sequence length="305" mass="32428">MYGPHGAGGLSTDSRILYGLARPDTMTHWERIRSRSHPCKSHLPSIMVAGRALDGTRSSACQGSPCRRRVFPANQLAARAIQGPGFGTLSAVFIAVPFTVTAWMKASSSVPASARDRHHTCSGKIFMKKNQKPTLSSVRTPALGLLAALALTFGAPSLHAADKSELLSGAREKVTEVKDSLSGKMSEAADSKTSTLKEKKDALKKDGSKLQDKAASQKDKAQEATSKASATEEAAKDNAAGSVGKLDLNSATEAELAQLPGIGEARAKAIVKGRPYTGKDELKRKKIVPASVYEKIKDRVIAHKR</sequence>
<dbReference type="Pfam" id="PF12836">
    <property type="entry name" value="HHH_3"/>
    <property type="match status" value="1"/>
</dbReference>
<accession>E7RYG3</accession>
<evidence type="ECO:0008006" key="4">
    <source>
        <dbReference type="Google" id="ProtNLM"/>
    </source>
</evidence>
<dbReference type="STRING" id="887898.HMPREF0551_1727"/>
<feature type="compositionally biased region" description="Low complexity" evidence="1">
    <location>
        <begin position="223"/>
        <end position="232"/>
    </location>
</feature>
<evidence type="ECO:0000256" key="1">
    <source>
        <dbReference type="SAM" id="MobiDB-lite"/>
    </source>
</evidence>
<protein>
    <recommendedName>
        <fullName evidence="4">ComEA protein</fullName>
    </recommendedName>
</protein>
<dbReference type="PANTHER" id="PTHR21180:SF32">
    <property type="entry name" value="ENDONUCLEASE_EXONUCLEASE_PHOSPHATASE FAMILY DOMAIN-CONTAINING PROTEIN 1"/>
    <property type="match status" value="1"/>
</dbReference>
<dbReference type="Proteomes" id="UP000011021">
    <property type="component" value="Unassembled WGS sequence"/>
</dbReference>
<keyword evidence="3" id="KW-1185">Reference proteome</keyword>
<comment type="caution">
    <text evidence="2">The sequence shown here is derived from an EMBL/GenBank/DDBJ whole genome shotgun (WGS) entry which is preliminary data.</text>
</comment>
<dbReference type="AlphaFoldDB" id="E7RYG3"/>
<dbReference type="InterPro" id="IPR051675">
    <property type="entry name" value="Endo/Exo/Phosphatase_dom_1"/>
</dbReference>
<reference evidence="2 3" key="1">
    <citation type="submission" date="2010-12" db="EMBL/GenBank/DDBJ databases">
        <authorList>
            <person name="Muzny D."/>
            <person name="Qin X."/>
            <person name="Deng J."/>
            <person name="Jiang H."/>
            <person name="Liu Y."/>
            <person name="Qu J."/>
            <person name="Song X.-Z."/>
            <person name="Zhang L."/>
            <person name="Thornton R."/>
            <person name="Coyle M."/>
            <person name="Francisco L."/>
            <person name="Jackson L."/>
            <person name="Javaid M."/>
            <person name="Korchina V."/>
            <person name="Kovar C."/>
            <person name="Mata R."/>
            <person name="Mathew T."/>
            <person name="Ngo R."/>
            <person name="Nguyen L."/>
            <person name="Nguyen N."/>
            <person name="Okwuonu G."/>
            <person name="Ongeri F."/>
            <person name="Pham C."/>
            <person name="Simmons D."/>
            <person name="Wilczek-Boney K."/>
            <person name="Hale W."/>
            <person name="Jakkamsetti A."/>
            <person name="Pham P."/>
            <person name="Ruth R."/>
            <person name="San Lucas F."/>
            <person name="Warren J."/>
            <person name="Zhang J."/>
            <person name="Zhao Z."/>
            <person name="Zhou C."/>
            <person name="Zhu D."/>
            <person name="Lee S."/>
            <person name="Bess C."/>
            <person name="Blankenburg K."/>
            <person name="Forbes L."/>
            <person name="Fu Q."/>
            <person name="Gubbala S."/>
            <person name="Hirani K."/>
            <person name="Jayaseelan J.C."/>
            <person name="Lara F."/>
            <person name="Munidasa M."/>
            <person name="Palculict T."/>
            <person name="Patil S."/>
            <person name="Pu L.-L."/>
            <person name="Saada N."/>
            <person name="Tang L."/>
            <person name="Weissenberger G."/>
            <person name="Zhu Y."/>
            <person name="Hemphill L."/>
            <person name="Shang Y."/>
            <person name="Youmans B."/>
            <person name="Ayvaz T."/>
            <person name="Ross M."/>
            <person name="Santibanez J."/>
            <person name="Aqrawi P."/>
            <person name="Gross S."/>
            <person name="Joshi V."/>
            <person name="Fowler G."/>
            <person name="Nazareth L."/>
            <person name="Reid J."/>
            <person name="Worley K."/>
            <person name="Petrosino J."/>
            <person name="Highlander S."/>
            <person name="Gibbs R."/>
        </authorList>
    </citation>
    <scope>NUCLEOTIDE SEQUENCE [LARGE SCALE GENOMIC DNA]</scope>
    <source>
        <strain evidence="2 3">ATCC 51599</strain>
    </source>
</reference>
<dbReference type="PANTHER" id="PTHR21180">
    <property type="entry name" value="ENDONUCLEASE/EXONUCLEASE/PHOSPHATASE FAMILY DOMAIN-CONTAINING PROTEIN 1"/>
    <property type="match status" value="1"/>
</dbReference>
<evidence type="ECO:0000313" key="2">
    <source>
        <dbReference type="EMBL" id="EFV94567.1"/>
    </source>
</evidence>
<dbReference type="HOGENOM" id="CLU_911523_0_0_4"/>
<gene>
    <name evidence="2" type="ORF">HMPREF0551_1727</name>
</gene>
<dbReference type="Gene3D" id="1.10.150.320">
    <property type="entry name" value="Photosystem II 12 kDa extrinsic protein"/>
    <property type="match status" value="1"/>
</dbReference>
<name>E7RYG3_9BURK</name>
<proteinExistence type="predicted"/>
<evidence type="ECO:0000313" key="3">
    <source>
        <dbReference type="Proteomes" id="UP000011021"/>
    </source>
</evidence>
<feature type="region of interest" description="Disordered" evidence="1">
    <location>
        <begin position="178"/>
        <end position="243"/>
    </location>
</feature>
<dbReference type="SUPFAM" id="SSF81585">
    <property type="entry name" value="PsbU/PolX domain-like"/>
    <property type="match status" value="1"/>
</dbReference>
<dbReference type="GO" id="GO:0015628">
    <property type="term" value="P:protein secretion by the type II secretion system"/>
    <property type="evidence" value="ECO:0007669"/>
    <property type="project" value="TreeGrafter"/>
</dbReference>
<dbReference type="EMBL" id="AEQP01000016">
    <property type="protein sequence ID" value="EFV94567.1"/>
    <property type="molecule type" value="Genomic_DNA"/>
</dbReference>
<organism evidence="2 3">
    <name type="scientific">Lautropia mirabilis ATCC 51599</name>
    <dbReference type="NCBI Taxonomy" id="887898"/>
    <lineage>
        <taxon>Bacteria</taxon>
        <taxon>Pseudomonadati</taxon>
        <taxon>Pseudomonadota</taxon>
        <taxon>Betaproteobacteria</taxon>
        <taxon>Burkholderiales</taxon>
        <taxon>Burkholderiaceae</taxon>
        <taxon>Lautropia</taxon>
    </lineage>
</organism>
<dbReference type="eggNOG" id="COG1555">
    <property type="taxonomic scope" value="Bacteria"/>
</dbReference>
<dbReference type="GO" id="GO:0015627">
    <property type="term" value="C:type II protein secretion system complex"/>
    <property type="evidence" value="ECO:0007669"/>
    <property type="project" value="TreeGrafter"/>
</dbReference>
<feature type="compositionally biased region" description="Basic and acidic residues" evidence="1">
    <location>
        <begin position="178"/>
        <end position="222"/>
    </location>
</feature>